<sequence length="100" mass="11586">MVQTQLNKSRTYQNTLSNTVRAKQEKEEKAQEKWNAIESKINKANLRAEIFKEFRKNAIDLKIVEQRWGAEGLEAVLGQSAEQITEQEKSGVVTLYNCWK</sequence>
<name>A0AA86QGN5_9EUKA</name>
<evidence type="ECO:0000313" key="3">
    <source>
        <dbReference type="EMBL" id="CAL6055636.1"/>
    </source>
</evidence>
<dbReference type="EMBL" id="CAXDID020000207">
    <property type="protein sequence ID" value="CAL6055636.1"/>
    <property type="molecule type" value="Genomic_DNA"/>
</dbReference>
<reference evidence="3 4" key="2">
    <citation type="submission" date="2024-07" db="EMBL/GenBank/DDBJ databases">
        <authorList>
            <person name="Akdeniz Z."/>
        </authorList>
    </citation>
    <scope>NUCLEOTIDE SEQUENCE [LARGE SCALE GENOMIC DNA]</scope>
</reference>
<gene>
    <name evidence="3" type="ORF">HINF_LOCUS46637</name>
    <name evidence="2" type="ORF">HINF_LOCUS46654</name>
</gene>
<feature type="region of interest" description="Disordered" evidence="1">
    <location>
        <begin position="1"/>
        <end position="28"/>
    </location>
</feature>
<dbReference type="EMBL" id="CATOUU010000914">
    <property type="protein sequence ID" value="CAI9959009.1"/>
    <property type="molecule type" value="Genomic_DNA"/>
</dbReference>
<comment type="caution">
    <text evidence="2">The sequence shown here is derived from an EMBL/GenBank/DDBJ whole genome shotgun (WGS) entry which is preliminary data.</text>
</comment>
<protein>
    <submittedName>
        <fullName evidence="3">Hypothetical_protein</fullName>
    </submittedName>
</protein>
<feature type="compositionally biased region" description="Polar residues" evidence="1">
    <location>
        <begin position="1"/>
        <end position="21"/>
    </location>
</feature>
<evidence type="ECO:0000256" key="1">
    <source>
        <dbReference type="SAM" id="MobiDB-lite"/>
    </source>
</evidence>
<proteinExistence type="predicted"/>
<accession>A0AA86QGN5</accession>
<evidence type="ECO:0000313" key="4">
    <source>
        <dbReference type="Proteomes" id="UP001642409"/>
    </source>
</evidence>
<dbReference type="AlphaFoldDB" id="A0AA86QGN5"/>
<keyword evidence="4" id="KW-1185">Reference proteome</keyword>
<evidence type="ECO:0000313" key="2">
    <source>
        <dbReference type="EMBL" id="CAI9959009.1"/>
    </source>
</evidence>
<dbReference type="Proteomes" id="UP001642409">
    <property type="component" value="Unassembled WGS sequence"/>
</dbReference>
<reference evidence="2" key="1">
    <citation type="submission" date="2023-06" db="EMBL/GenBank/DDBJ databases">
        <authorList>
            <person name="Kurt Z."/>
        </authorList>
    </citation>
    <scope>NUCLEOTIDE SEQUENCE</scope>
</reference>
<organism evidence="2">
    <name type="scientific">Hexamita inflata</name>
    <dbReference type="NCBI Taxonomy" id="28002"/>
    <lineage>
        <taxon>Eukaryota</taxon>
        <taxon>Metamonada</taxon>
        <taxon>Diplomonadida</taxon>
        <taxon>Hexamitidae</taxon>
        <taxon>Hexamitinae</taxon>
        <taxon>Hexamita</taxon>
    </lineage>
</organism>